<evidence type="ECO:0000256" key="2">
    <source>
        <dbReference type="SAM" id="Phobius"/>
    </source>
</evidence>
<evidence type="ECO:0008006" key="5">
    <source>
        <dbReference type="Google" id="ProtNLM"/>
    </source>
</evidence>
<proteinExistence type="predicted"/>
<sequence>MSEPLEQSENGPSWESLPHDPEAFFELQPGFVRRDLKRSYSKLIRVYKPERHPEQFQRIRAAYEQLDSQLRYGKAAAKPQAEDWVRPRAQPSDESKQVESVPSDPGDTLSPAQRLTSRVLAESPKKLYDEISERANKSPYDFYSLAVLSDLLKPRKPLRFSRWLVKGIAAHTFDPSLLHLLREDLARAAPLDALPELLVQCAQAVPRDDFYALTEPAWERLLRVLPFAQFMKLLENCEQHLRDISIAYRVTFMMRVLRYAVWSDNNVMEQQEWIEAAFQFVEENFQSIPAQLEMELELLVAVGNYAKVREDFLNGNPLRAQMDAALKSYMTSEQALSDQAVLEVQLAMLADPQAVLEAIPSEEDQAVVAFYSAWAWATADVADRYGAKQGEADARLWSDRLSSVIESCHGRAAKNSAMVAYSMRAIAVTIATQLACIIGIVVVGFLIVLSVDAMGPSALEEYGGWLMLAMLGVVVGGAVFMVRLHRKQHAKRRTSSRKQRLDRFLYSTIYRQDILGFIQHSQVSFYVVRDYLSKERYYEKQEHLDAMRMVVRDFGLAFYSLALPFQT</sequence>
<organism evidence="3 4">
    <name type="scientific">Adhaeretor mobilis</name>
    <dbReference type="NCBI Taxonomy" id="1930276"/>
    <lineage>
        <taxon>Bacteria</taxon>
        <taxon>Pseudomonadati</taxon>
        <taxon>Planctomycetota</taxon>
        <taxon>Planctomycetia</taxon>
        <taxon>Pirellulales</taxon>
        <taxon>Lacipirellulaceae</taxon>
        <taxon>Adhaeretor</taxon>
    </lineage>
</organism>
<keyword evidence="2" id="KW-1133">Transmembrane helix</keyword>
<dbReference type="OrthoDB" id="231919at2"/>
<feature type="compositionally biased region" description="Basic and acidic residues" evidence="1">
    <location>
        <begin position="80"/>
        <end position="97"/>
    </location>
</feature>
<feature type="transmembrane region" description="Helical" evidence="2">
    <location>
        <begin position="425"/>
        <end position="450"/>
    </location>
</feature>
<evidence type="ECO:0000313" key="4">
    <source>
        <dbReference type="Proteomes" id="UP000319852"/>
    </source>
</evidence>
<dbReference type="KEGG" id="amob:HG15A2_00130"/>
<name>A0A517MPE6_9BACT</name>
<dbReference type="RefSeq" id="WP_145056620.1">
    <property type="nucleotide sequence ID" value="NZ_CP036263.1"/>
</dbReference>
<accession>A0A517MPE6</accession>
<dbReference type="AlphaFoldDB" id="A0A517MPE6"/>
<dbReference type="Proteomes" id="UP000319852">
    <property type="component" value="Chromosome"/>
</dbReference>
<gene>
    <name evidence="3" type="ORF">HG15A2_00130</name>
</gene>
<keyword evidence="2" id="KW-0472">Membrane</keyword>
<feature type="transmembrane region" description="Helical" evidence="2">
    <location>
        <begin position="462"/>
        <end position="484"/>
    </location>
</feature>
<feature type="compositionally biased region" description="Polar residues" evidence="1">
    <location>
        <begin position="1"/>
        <end position="13"/>
    </location>
</feature>
<feature type="region of interest" description="Disordered" evidence="1">
    <location>
        <begin position="77"/>
        <end position="115"/>
    </location>
</feature>
<evidence type="ECO:0000256" key="1">
    <source>
        <dbReference type="SAM" id="MobiDB-lite"/>
    </source>
</evidence>
<keyword evidence="4" id="KW-1185">Reference proteome</keyword>
<dbReference type="EMBL" id="CP036263">
    <property type="protein sequence ID" value="QDS96755.1"/>
    <property type="molecule type" value="Genomic_DNA"/>
</dbReference>
<feature type="region of interest" description="Disordered" evidence="1">
    <location>
        <begin position="1"/>
        <end position="20"/>
    </location>
</feature>
<protein>
    <recommendedName>
        <fullName evidence="5">J domain-containing protein</fullName>
    </recommendedName>
</protein>
<keyword evidence="2" id="KW-0812">Transmembrane</keyword>
<reference evidence="3 4" key="1">
    <citation type="submission" date="2019-02" db="EMBL/GenBank/DDBJ databases">
        <title>Deep-cultivation of Planctomycetes and their phenomic and genomic characterization uncovers novel biology.</title>
        <authorList>
            <person name="Wiegand S."/>
            <person name="Jogler M."/>
            <person name="Boedeker C."/>
            <person name="Pinto D."/>
            <person name="Vollmers J."/>
            <person name="Rivas-Marin E."/>
            <person name="Kohn T."/>
            <person name="Peeters S.H."/>
            <person name="Heuer A."/>
            <person name="Rast P."/>
            <person name="Oberbeckmann S."/>
            <person name="Bunk B."/>
            <person name="Jeske O."/>
            <person name="Meyerdierks A."/>
            <person name="Storesund J.E."/>
            <person name="Kallscheuer N."/>
            <person name="Luecker S."/>
            <person name="Lage O.M."/>
            <person name="Pohl T."/>
            <person name="Merkel B.J."/>
            <person name="Hornburger P."/>
            <person name="Mueller R.-W."/>
            <person name="Bruemmer F."/>
            <person name="Labrenz M."/>
            <person name="Spormann A.M."/>
            <person name="Op den Camp H."/>
            <person name="Overmann J."/>
            <person name="Amann R."/>
            <person name="Jetten M.S.M."/>
            <person name="Mascher T."/>
            <person name="Medema M.H."/>
            <person name="Devos D.P."/>
            <person name="Kaster A.-K."/>
            <person name="Ovreas L."/>
            <person name="Rohde M."/>
            <person name="Galperin M.Y."/>
            <person name="Jogler C."/>
        </authorList>
    </citation>
    <scope>NUCLEOTIDE SEQUENCE [LARGE SCALE GENOMIC DNA]</scope>
    <source>
        <strain evidence="3 4">HG15A2</strain>
    </source>
</reference>
<evidence type="ECO:0000313" key="3">
    <source>
        <dbReference type="EMBL" id="QDS96755.1"/>
    </source>
</evidence>